<evidence type="ECO:0000313" key="1">
    <source>
        <dbReference type="EMBL" id="KAH3674219.1"/>
    </source>
</evidence>
<dbReference type="Proteomes" id="UP000769528">
    <property type="component" value="Unassembled WGS sequence"/>
</dbReference>
<dbReference type="PANTHER" id="PTHR14269:SF57">
    <property type="entry name" value="SUPERFAMILY HYDROLASE, PUTATIVE (AFU_ORTHOLOGUE AFUA_2G02580)-RELATED"/>
    <property type="match status" value="1"/>
</dbReference>
<dbReference type="Pfam" id="PF13242">
    <property type="entry name" value="Hydrolase_like"/>
    <property type="match status" value="1"/>
</dbReference>
<dbReference type="GO" id="GO:0046474">
    <property type="term" value="P:glycerophospholipid biosynthetic process"/>
    <property type="evidence" value="ECO:0007669"/>
    <property type="project" value="TreeGrafter"/>
</dbReference>
<name>A0A9P8PN17_9ASCO</name>
<reference evidence="1" key="1">
    <citation type="journal article" date="2021" name="Open Biol.">
        <title>Shared evolutionary footprints suggest mitochondrial oxidative damage underlies multiple complex I losses in fungi.</title>
        <authorList>
            <person name="Schikora-Tamarit M.A."/>
            <person name="Marcet-Houben M."/>
            <person name="Nosek J."/>
            <person name="Gabaldon T."/>
        </authorList>
    </citation>
    <scope>NUCLEOTIDE SEQUENCE</scope>
    <source>
        <strain evidence="1">CBS6341</strain>
    </source>
</reference>
<dbReference type="NCBIfam" id="TIGR01460">
    <property type="entry name" value="HAD-SF-IIA"/>
    <property type="match status" value="1"/>
</dbReference>
<dbReference type="Gene3D" id="3.40.50.1000">
    <property type="entry name" value="HAD superfamily/HAD-like"/>
    <property type="match status" value="2"/>
</dbReference>
<dbReference type="OrthoDB" id="10251048at2759"/>
<keyword evidence="2" id="KW-1185">Reference proteome</keyword>
<sequence length="317" mass="35459">MDGVLLKGSKVVPGASEALKLLDERRISWILMTNGGGISESQRASVLTDKLKLKIDVEQIVQSHTPLKALPGKESQTVLVIGGDQDNSRKVAEDYGFGRVLMPVDYVKTNGSIWPFHNRELTTYGKFLDDLEDVKIDNILVFNDPRDLGTDLQVISDVLNRNPNTKVIFSNDDWLWANDYQYPRFGQGMTRFLIESLYKRIHGKELKKTILGKPTTIAYDFAHHVLLNRSIFLNSLGVPFKDVKLGEQVKDSHLRSVYMIGDNPASDIIGGFNYGFNTGLVRTGVYKDGDKLPCKPTIVGDDVYHVVSEALKKMGLD</sequence>
<proteinExistence type="predicted"/>
<dbReference type="InterPro" id="IPR006353">
    <property type="entry name" value="HAD-SF_hydro_IIA_CECR5"/>
</dbReference>
<reference evidence="1" key="2">
    <citation type="submission" date="2021-01" db="EMBL/GenBank/DDBJ databases">
        <authorList>
            <person name="Schikora-Tamarit M.A."/>
        </authorList>
    </citation>
    <scope>NUCLEOTIDE SEQUENCE</scope>
    <source>
        <strain evidence="1">CBS6341</strain>
    </source>
</reference>
<evidence type="ECO:0000313" key="2">
    <source>
        <dbReference type="Proteomes" id="UP000769528"/>
    </source>
</evidence>
<dbReference type="PANTHER" id="PTHR14269">
    <property type="entry name" value="CDP-DIACYLGLYCEROL--GLYCEROL-3-PHOSPHATE 3-PHOSPHATIDYLTRANSFERASE-RELATED"/>
    <property type="match status" value="1"/>
</dbReference>
<dbReference type="AlphaFoldDB" id="A0A9P8PN17"/>
<dbReference type="InterPro" id="IPR006357">
    <property type="entry name" value="HAD-SF_hydro_IIA"/>
</dbReference>
<dbReference type="InterPro" id="IPR023214">
    <property type="entry name" value="HAD_sf"/>
</dbReference>
<dbReference type="GO" id="GO:0005739">
    <property type="term" value="C:mitochondrion"/>
    <property type="evidence" value="ECO:0007669"/>
    <property type="project" value="TreeGrafter"/>
</dbReference>
<evidence type="ECO:0008006" key="3">
    <source>
        <dbReference type="Google" id="ProtNLM"/>
    </source>
</evidence>
<protein>
    <recommendedName>
        <fullName evidence="3">HAD-superfamily hydrolase</fullName>
    </recommendedName>
</protein>
<comment type="caution">
    <text evidence="1">The sequence shown here is derived from an EMBL/GenBank/DDBJ whole genome shotgun (WGS) entry which is preliminary data.</text>
</comment>
<dbReference type="NCBIfam" id="TIGR01456">
    <property type="entry name" value="CECR5"/>
    <property type="match status" value="1"/>
</dbReference>
<dbReference type="SUPFAM" id="SSF56784">
    <property type="entry name" value="HAD-like"/>
    <property type="match status" value="1"/>
</dbReference>
<organism evidence="1 2">
    <name type="scientific">Wickerhamomyces mucosus</name>
    <dbReference type="NCBI Taxonomy" id="1378264"/>
    <lineage>
        <taxon>Eukaryota</taxon>
        <taxon>Fungi</taxon>
        <taxon>Dikarya</taxon>
        <taxon>Ascomycota</taxon>
        <taxon>Saccharomycotina</taxon>
        <taxon>Saccharomycetes</taxon>
        <taxon>Phaffomycetales</taxon>
        <taxon>Wickerhamomycetaceae</taxon>
        <taxon>Wickerhamomyces</taxon>
    </lineage>
</organism>
<dbReference type="InterPro" id="IPR036412">
    <property type="entry name" value="HAD-like_sf"/>
</dbReference>
<dbReference type="EMBL" id="JAEUBF010000905">
    <property type="protein sequence ID" value="KAH3674219.1"/>
    <property type="molecule type" value="Genomic_DNA"/>
</dbReference>
<dbReference type="InterPro" id="IPR050324">
    <property type="entry name" value="CDP-alcohol_PTase-I"/>
</dbReference>
<gene>
    <name evidence="1" type="ORF">WICMUC_003461</name>
</gene>
<dbReference type="Pfam" id="PF13344">
    <property type="entry name" value="Hydrolase_6"/>
    <property type="match status" value="1"/>
</dbReference>
<accession>A0A9P8PN17</accession>